<dbReference type="InterPro" id="IPR042988">
    <property type="entry name" value="NOBOX"/>
</dbReference>
<evidence type="ECO:0000256" key="3">
    <source>
        <dbReference type="SAM" id="MobiDB-lite"/>
    </source>
</evidence>
<accession>A0A8J6DGX5</accession>
<dbReference type="GO" id="GO:0000981">
    <property type="term" value="F:DNA-binding transcription factor activity, RNA polymerase II-specific"/>
    <property type="evidence" value="ECO:0007669"/>
    <property type="project" value="TreeGrafter"/>
</dbReference>
<protein>
    <submittedName>
        <fullName evidence="5">Homeobox protein NOBOX</fullName>
    </submittedName>
</protein>
<dbReference type="PANTHER" id="PTHR47060:SF1">
    <property type="entry name" value="HOMEOBOX PROTEIN NOBOX"/>
    <property type="match status" value="1"/>
</dbReference>
<keyword evidence="1 2" id="KW-0539">Nucleus</keyword>
<sequence>HSSRAPSPRKPFQPPTPTLAREAGEAPASQSPAASAHVTANHRVCRQGADRLTEVCRATAGGIQMSDPAIITVSKPKVAIKSILKWGASGLGPGWTRTRQVRSGAQVGQACGLRAPASCTCLAWAPLPGRGRPQGPHLALPLALPLTGAAALSAPQLAAGSTRGRGAKAMEPAEELHQELQVDKVEFKSNQETHPEAGGSLLPGANFRRCWVPTGQEGRGKPPAVGPKDEDPWQRSAPGPQNAPGEGPPLSGAVSGEKKPSAAPGGGPGADAGRGCQPPGSGRLHKEGSLALPRAQPQGEGGALPVKEDRPGKRPYSPGKQRRPATTSSSSPGATSSAQVTQSPVPCGSGRGPCHLANLLSTLGRNGQHSDQKKRPPEVTCPIRKKTRTLYRSDQLQELERIFQEDHYPDGDKRREISQIVGVTPQRIMVWFQNRRAKWRKVEKLNGKEDKTPPAGSAPGSASGRCGSAATLPPAAPRDPAPGPFSPEPPLDVLPGANDLLSAGWERAPPMLLTSDQTPAPLQQNEGAQRVAVTPPLFSPPPIQRANLPLPPGPVHAPQMLPLILDTPGRDGSHKDDLCGSWGPSVTSAHPCSYLEGLDPQDYQHSHPPGPFQFTQMPQSQLLQLPQAPYPDLHPFPFHVPGAPVLPLLEDSLFTLPYGASQAPFPGAPSGQILLQPPAGPLGTGPWSEPCLSELPFPGPFCPQAVGHHQGRDGYFAELFPAPYGNRQPSPGGVRLIEGAGPRAGPSLIQALEQQPVASPEQPSAPEVSRGEDKKSGGP</sequence>
<name>A0A8J6DGX5_GALPY</name>
<evidence type="ECO:0000313" key="5">
    <source>
        <dbReference type="EMBL" id="KAG8508972.1"/>
    </source>
</evidence>
<dbReference type="OrthoDB" id="1867783at2759"/>
<feature type="compositionally biased region" description="Basic and acidic residues" evidence="3">
    <location>
        <begin position="769"/>
        <end position="779"/>
    </location>
</feature>
<keyword evidence="6" id="KW-1185">Reference proteome</keyword>
<feature type="domain" description="Homeobox" evidence="4">
    <location>
        <begin position="382"/>
        <end position="442"/>
    </location>
</feature>
<comment type="caution">
    <text evidence="5">The sequence shown here is derived from an EMBL/GenBank/DDBJ whole genome shotgun (WGS) entry which is preliminary data.</text>
</comment>
<feature type="region of interest" description="Disordered" evidence="3">
    <location>
        <begin position="1"/>
        <end position="40"/>
    </location>
</feature>
<dbReference type="InterPro" id="IPR009057">
    <property type="entry name" value="Homeodomain-like_sf"/>
</dbReference>
<evidence type="ECO:0000256" key="2">
    <source>
        <dbReference type="RuleBase" id="RU000682"/>
    </source>
</evidence>
<dbReference type="Proteomes" id="UP000700334">
    <property type="component" value="Unassembled WGS sequence"/>
</dbReference>
<feature type="region of interest" description="Disordered" evidence="3">
    <location>
        <begin position="442"/>
        <end position="492"/>
    </location>
</feature>
<dbReference type="CDD" id="cd00086">
    <property type="entry name" value="homeodomain"/>
    <property type="match status" value="1"/>
</dbReference>
<feature type="compositionally biased region" description="Basic and acidic residues" evidence="3">
    <location>
        <begin position="442"/>
        <end position="452"/>
    </location>
</feature>
<evidence type="ECO:0000259" key="4">
    <source>
        <dbReference type="PROSITE" id="PS50071"/>
    </source>
</evidence>
<keyword evidence="1 2" id="KW-0238">DNA-binding</keyword>
<dbReference type="InterPro" id="IPR001356">
    <property type="entry name" value="HD"/>
</dbReference>
<feature type="region of interest" description="Disordered" evidence="3">
    <location>
        <begin position="730"/>
        <end position="779"/>
    </location>
</feature>
<feature type="compositionally biased region" description="Low complexity" evidence="3">
    <location>
        <begin position="26"/>
        <end position="36"/>
    </location>
</feature>
<dbReference type="Gene3D" id="1.10.10.60">
    <property type="entry name" value="Homeodomain-like"/>
    <property type="match status" value="1"/>
</dbReference>
<dbReference type="Pfam" id="PF00046">
    <property type="entry name" value="Homeodomain"/>
    <property type="match status" value="1"/>
</dbReference>
<feature type="compositionally biased region" description="Low complexity" evidence="3">
    <location>
        <begin position="324"/>
        <end position="338"/>
    </location>
</feature>
<reference evidence="5" key="1">
    <citation type="journal article" date="2021" name="Evol. Appl.">
        <title>The genome of the Pyrenean desman and the effects of bottlenecks and inbreeding on the genomic landscape of an endangered species.</title>
        <authorList>
            <person name="Escoda L."/>
            <person name="Castresana J."/>
        </authorList>
    </citation>
    <scope>NUCLEOTIDE SEQUENCE</scope>
    <source>
        <strain evidence="5">IBE-C5619</strain>
    </source>
</reference>
<feature type="region of interest" description="Disordered" evidence="3">
    <location>
        <begin position="190"/>
        <end position="380"/>
    </location>
</feature>
<dbReference type="EMBL" id="JAGFMF010011959">
    <property type="protein sequence ID" value="KAG8508972.1"/>
    <property type="molecule type" value="Genomic_DNA"/>
</dbReference>
<comment type="subcellular location">
    <subcellularLocation>
        <location evidence="1 2">Nucleus</location>
    </subcellularLocation>
</comment>
<dbReference type="SMART" id="SM00389">
    <property type="entry name" value="HOX"/>
    <property type="match status" value="1"/>
</dbReference>
<gene>
    <name evidence="5" type="ORF">J0S82_003363</name>
</gene>
<dbReference type="AlphaFoldDB" id="A0A8J6DGX5"/>
<feature type="non-terminal residue" evidence="5">
    <location>
        <position position="1"/>
    </location>
</feature>
<evidence type="ECO:0000313" key="6">
    <source>
        <dbReference type="Proteomes" id="UP000700334"/>
    </source>
</evidence>
<feature type="compositionally biased region" description="Basic and acidic residues" evidence="3">
    <location>
        <begin position="368"/>
        <end position="377"/>
    </location>
</feature>
<evidence type="ECO:0000256" key="1">
    <source>
        <dbReference type="PROSITE-ProRule" id="PRU00108"/>
    </source>
</evidence>
<dbReference type="PANTHER" id="PTHR47060">
    <property type="entry name" value="HOMEOBOX PROTEIN NOBOX"/>
    <property type="match status" value="1"/>
</dbReference>
<dbReference type="GO" id="GO:0000978">
    <property type="term" value="F:RNA polymerase II cis-regulatory region sequence-specific DNA binding"/>
    <property type="evidence" value="ECO:0007669"/>
    <property type="project" value="TreeGrafter"/>
</dbReference>
<feature type="compositionally biased region" description="Pro residues" evidence="3">
    <location>
        <begin position="474"/>
        <end position="492"/>
    </location>
</feature>
<feature type="DNA-binding region" description="Homeobox" evidence="1">
    <location>
        <begin position="384"/>
        <end position="443"/>
    </location>
</feature>
<organism evidence="5 6">
    <name type="scientific">Galemys pyrenaicus</name>
    <name type="common">Iberian desman</name>
    <name type="synonym">Pyrenean desman</name>
    <dbReference type="NCBI Taxonomy" id="202257"/>
    <lineage>
        <taxon>Eukaryota</taxon>
        <taxon>Metazoa</taxon>
        <taxon>Chordata</taxon>
        <taxon>Craniata</taxon>
        <taxon>Vertebrata</taxon>
        <taxon>Euteleostomi</taxon>
        <taxon>Mammalia</taxon>
        <taxon>Eutheria</taxon>
        <taxon>Laurasiatheria</taxon>
        <taxon>Eulipotyphla</taxon>
        <taxon>Talpidae</taxon>
        <taxon>Galemys</taxon>
    </lineage>
</organism>
<dbReference type="PROSITE" id="PS50071">
    <property type="entry name" value="HOMEOBOX_2"/>
    <property type="match status" value="1"/>
</dbReference>
<dbReference type="GO" id="GO:0005634">
    <property type="term" value="C:nucleus"/>
    <property type="evidence" value="ECO:0007669"/>
    <property type="project" value="UniProtKB-SubCell"/>
</dbReference>
<feature type="compositionally biased region" description="Pro residues" evidence="3">
    <location>
        <begin position="8"/>
        <end position="17"/>
    </location>
</feature>
<dbReference type="FunFam" id="1.10.10.60:FF:000396">
    <property type="entry name" value="NOBOX oogenesis homeobox"/>
    <property type="match status" value="1"/>
</dbReference>
<keyword evidence="1 2" id="KW-0371">Homeobox</keyword>
<feature type="compositionally biased region" description="Low complexity" evidence="3">
    <location>
        <begin position="453"/>
        <end position="473"/>
    </location>
</feature>
<proteinExistence type="predicted"/>
<dbReference type="SUPFAM" id="SSF46689">
    <property type="entry name" value="Homeodomain-like"/>
    <property type="match status" value="1"/>
</dbReference>